<name>A0A1I1YQY6_9ACTN</name>
<dbReference type="EMBL" id="FOMZ01000009">
    <property type="protein sequence ID" value="SFE21732.1"/>
    <property type="molecule type" value="Genomic_DNA"/>
</dbReference>
<dbReference type="PANTHER" id="PTHR43805">
    <property type="entry name" value="GLYCEROPHOSPHORYL DIESTER PHOSPHODIESTERASE"/>
    <property type="match status" value="1"/>
</dbReference>
<evidence type="ECO:0000313" key="4">
    <source>
        <dbReference type="Proteomes" id="UP000198716"/>
    </source>
</evidence>
<dbReference type="GO" id="GO:0008081">
    <property type="term" value="F:phosphoric diester hydrolase activity"/>
    <property type="evidence" value="ECO:0007669"/>
    <property type="project" value="InterPro"/>
</dbReference>
<organism evidence="3 4">
    <name type="scientific">Actinopolyspora alba</name>
    <dbReference type="NCBI Taxonomy" id="673379"/>
    <lineage>
        <taxon>Bacteria</taxon>
        <taxon>Bacillati</taxon>
        <taxon>Actinomycetota</taxon>
        <taxon>Actinomycetes</taxon>
        <taxon>Actinopolysporales</taxon>
        <taxon>Actinopolysporaceae</taxon>
        <taxon>Actinopolyspora</taxon>
        <taxon>Actinopolyspora alba group</taxon>
    </lineage>
</organism>
<dbReference type="Proteomes" id="UP000198716">
    <property type="component" value="Unassembled WGS sequence"/>
</dbReference>
<dbReference type="Gene3D" id="3.20.20.190">
    <property type="entry name" value="Phosphatidylinositol (PI) phosphodiesterase"/>
    <property type="match status" value="1"/>
</dbReference>
<accession>A0A1I1YQY6</accession>
<keyword evidence="4" id="KW-1185">Reference proteome</keyword>
<dbReference type="InterPro" id="IPR017946">
    <property type="entry name" value="PLC-like_Pdiesterase_TIM-brl"/>
</dbReference>
<feature type="region of interest" description="Disordered" evidence="1">
    <location>
        <begin position="1"/>
        <end position="41"/>
    </location>
</feature>
<dbReference type="Pfam" id="PF03009">
    <property type="entry name" value="GDPD"/>
    <property type="match status" value="1"/>
</dbReference>
<dbReference type="InterPro" id="IPR030395">
    <property type="entry name" value="GP_PDE_dom"/>
</dbReference>
<dbReference type="SUPFAM" id="SSF51695">
    <property type="entry name" value="PLC-like phosphodiesterases"/>
    <property type="match status" value="1"/>
</dbReference>
<evidence type="ECO:0000313" key="3">
    <source>
        <dbReference type="EMBL" id="SFE21732.1"/>
    </source>
</evidence>
<proteinExistence type="predicted"/>
<evidence type="ECO:0000256" key="1">
    <source>
        <dbReference type="SAM" id="MobiDB-lite"/>
    </source>
</evidence>
<sequence length="311" mass="34047">MRAGTPKNPSAPAERGNGTDSHRAPLAGSPRDSLHSGAMYGSFPAASRQHPFLSPELRPRAFAHRGWHIGELAGMENSLSAFRRAVREGFHYLETDVHATSDGVAVVHHDPDLRRTTDSTGEIRRRRWSSVSDARVGGREPVCSLDQLLEELPGALLNIDVKADSAVVATLRTIRRHNAWHRVCLAGFSDRRLGVLRAHGDARLLTSMGPMEIGGLWLGSRASALAGAVGRASLPVGVAAQVPRRHRGVHVVDRRFVERAHARSTEVHVWTVDDPGEMAELLDVGVDGVLTDRPDLLRDVLRGREQWHTAR</sequence>
<dbReference type="PANTHER" id="PTHR43805:SF1">
    <property type="entry name" value="GP-PDE DOMAIN-CONTAINING PROTEIN"/>
    <property type="match status" value="1"/>
</dbReference>
<protein>
    <submittedName>
        <fullName evidence="3">Glycerophosphoryl diester phosphodiesterase</fullName>
    </submittedName>
</protein>
<dbReference type="PROSITE" id="PS50007">
    <property type="entry name" value="PIPLC_X_DOMAIN"/>
    <property type="match status" value="1"/>
</dbReference>
<dbReference type="PROSITE" id="PS51704">
    <property type="entry name" value="GP_PDE"/>
    <property type="match status" value="1"/>
</dbReference>
<evidence type="ECO:0000259" key="2">
    <source>
        <dbReference type="PROSITE" id="PS51704"/>
    </source>
</evidence>
<reference evidence="4" key="1">
    <citation type="submission" date="2016-10" db="EMBL/GenBank/DDBJ databases">
        <authorList>
            <person name="Varghese N."/>
            <person name="Submissions S."/>
        </authorList>
    </citation>
    <scope>NUCLEOTIDE SEQUENCE [LARGE SCALE GENOMIC DNA]</scope>
    <source>
        <strain evidence="4">DSM 45004</strain>
    </source>
</reference>
<dbReference type="AlphaFoldDB" id="A0A1I1YQY6"/>
<gene>
    <name evidence="3" type="ORF">SAMN04487819_109169</name>
</gene>
<feature type="domain" description="GP-PDE" evidence="2">
    <location>
        <begin position="59"/>
        <end position="301"/>
    </location>
</feature>
<dbReference type="GO" id="GO:0006629">
    <property type="term" value="P:lipid metabolic process"/>
    <property type="evidence" value="ECO:0007669"/>
    <property type="project" value="InterPro"/>
</dbReference>